<dbReference type="InterPro" id="IPR036864">
    <property type="entry name" value="Zn2-C6_fun-type_DNA-bd_sf"/>
</dbReference>
<evidence type="ECO:0000256" key="1">
    <source>
        <dbReference type="ARBA" id="ARBA00022723"/>
    </source>
</evidence>
<dbReference type="GO" id="GO:0008270">
    <property type="term" value="F:zinc ion binding"/>
    <property type="evidence" value="ECO:0007669"/>
    <property type="project" value="InterPro"/>
</dbReference>
<feature type="region of interest" description="Disordered" evidence="6">
    <location>
        <begin position="84"/>
        <end position="123"/>
    </location>
</feature>
<accession>A0AAN6M9Q4</accession>
<dbReference type="InterPro" id="IPR001138">
    <property type="entry name" value="Zn2Cys6_DnaBD"/>
</dbReference>
<sequence length="408" mass="45677">MLGYISSTRKKSCKQCVKAKRRCDLGYPCCKRCFSKSLDCAYPNAAVREAEVVIRQQTPDLAPFTHIGDHDLLSGLQPTQTEPFGPALLHVSDSSSGSGSGPEDEENVVRESGPPGYVGYRGGRDGGVGQVFWTRSQEPRVSRQLLPKIWAPSWLNEEQVLFMVSRLRSFVPTLAFTGSSPFIHSHLYKSTQPAAFQDSMALSALYLARTKQNTGVLINSINQKIDGLIANSRSWTLQEHLAAVQALVTYQLIRLLDGDMGVQATAARQNRLLEMWTAQLWKRSFADPVAFSKPWDAWVFYESLRRTVMISVFLRGGWSALTQDGLCDQVPVLARLPMSKGHGFWDMEEEEFERQLIGADGRDQLIAYGDFSLEWIPGDDLNKLSEYQRLLLAPCRGAQDTRLYLDGM</sequence>
<evidence type="ECO:0000313" key="8">
    <source>
        <dbReference type="EMBL" id="KAK3217016.1"/>
    </source>
</evidence>
<dbReference type="PANTHER" id="PTHR47660:SF3">
    <property type="entry name" value="FINGER DOMAIN PROTEIN, PUTATIVE (AFU_ORTHOLOGUE AFUA_4G03310)-RELATED"/>
    <property type="match status" value="1"/>
</dbReference>
<keyword evidence="3" id="KW-0805">Transcription regulation</keyword>
<dbReference type="EMBL" id="WVTA01000001">
    <property type="protein sequence ID" value="KAK3217016.1"/>
    <property type="molecule type" value="Genomic_DNA"/>
</dbReference>
<organism evidence="8 9">
    <name type="scientific">Pseudopithomyces chartarum</name>
    <dbReference type="NCBI Taxonomy" id="1892770"/>
    <lineage>
        <taxon>Eukaryota</taxon>
        <taxon>Fungi</taxon>
        <taxon>Dikarya</taxon>
        <taxon>Ascomycota</taxon>
        <taxon>Pezizomycotina</taxon>
        <taxon>Dothideomycetes</taxon>
        <taxon>Pleosporomycetidae</taxon>
        <taxon>Pleosporales</taxon>
        <taxon>Massarineae</taxon>
        <taxon>Didymosphaeriaceae</taxon>
        <taxon>Pseudopithomyces</taxon>
    </lineage>
</organism>
<keyword evidence="1" id="KW-0479">Metal-binding</keyword>
<evidence type="ECO:0000256" key="3">
    <source>
        <dbReference type="ARBA" id="ARBA00023015"/>
    </source>
</evidence>
<keyword evidence="4" id="KW-0804">Transcription</keyword>
<dbReference type="Proteomes" id="UP001280581">
    <property type="component" value="Unassembled WGS sequence"/>
</dbReference>
<feature type="domain" description="Zn(2)-C6 fungal-type" evidence="7">
    <location>
        <begin position="12"/>
        <end position="42"/>
    </location>
</feature>
<dbReference type="GO" id="GO:0000981">
    <property type="term" value="F:DNA-binding transcription factor activity, RNA polymerase II-specific"/>
    <property type="evidence" value="ECO:0007669"/>
    <property type="project" value="InterPro"/>
</dbReference>
<evidence type="ECO:0000256" key="4">
    <source>
        <dbReference type="ARBA" id="ARBA00023163"/>
    </source>
</evidence>
<keyword evidence="5" id="KW-0539">Nucleus</keyword>
<evidence type="ECO:0000256" key="6">
    <source>
        <dbReference type="SAM" id="MobiDB-lite"/>
    </source>
</evidence>
<comment type="caution">
    <text evidence="8">The sequence shown here is derived from an EMBL/GenBank/DDBJ whole genome shotgun (WGS) entry which is preliminary data.</text>
</comment>
<dbReference type="PANTHER" id="PTHR47660">
    <property type="entry name" value="TRANSCRIPTION FACTOR WITH C2H2 AND ZN(2)-CYS(6) DNA BINDING DOMAIN (EUROFUNG)-RELATED-RELATED"/>
    <property type="match status" value="1"/>
</dbReference>
<reference evidence="8 9" key="1">
    <citation type="submission" date="2021-02" db="EMBL/GenBank/DDBJ databases">
        <title>Genome assembly of Pseudopithomyces chartarum.</title>
        <authorList>
            <person name="Jauregui R."/>
            <person name="Singh J."/>
            <person name="Voisey C."/>
        </authorList>
    </citation>
    <scope>NUCLEOTIDE SEQUENCE [LARGE SCALE GENOMIC DNA]</scope>
    <source>
        <strain evidence="8 9">AGR01</strain>
    </source>
</reference>
<dbReference type="CDD" id="cd00067">
    <property type="entry name" value="GAL4"/>
    <property type="match status" value="1"/>
</dbReference>
<evidence type="ECO:0000256" key="2">
    <source>
        <dbReference type="ARBA" id="ARBA00022833"/>
    </source>
</evidence>
<evidence type="ECO:0000259" key="7">
    <source>
        <dbReference type="PROSITE" id="PS50048"/>
    </source>
</evidence>
<evidence type="ECO:0000256" key="5">
    <source>
        <dbReference type="ARBA" id="ARBA00023242"/>
    </source>
</evidence>
<keyword evidence="2" id="KW-0862">Zinc</keyword>
<dbReference type="AlphaFoldDB" id="A0AAN6M9Q4"/>
<gene>
    <name evidence="8" type="ORF">GRF29_1g1700478</name>
</gene>
<evidence type="ECO:0000313" key="9">
    <source>
        <dbReference type="Proteomes" id="UP001280581"/>
    </source>
</evidence>
<keyword evidence="9" id="KW-1185">Reference proteome</keyword>
<dbReference type="PROSITE" id="PS50048">
    <property type="entry name" value="ZN2_CY6_FUNGAL_2"/>
    <property type="match status" value="1"/>
</dbReference>
<protein>
    <recommendedName>
        <fullName evidence="7">Zn(2)-C6 fungal-type domain-containing protein</fullName>
    </recommendedName>
</protein>
<name>A0AAN6M9Q4_9PLEO</name>
<dbReference type="SUPFAM" id="SSF57701">
    <property type="entry name" value="Zn2/Cys6 DNA-binding domain"/>
    <property type="match status" value="1"/>
</dbReference>
<proteinExistence type="predicted"/>